<comment type="subcellular location">
    <subcellularLocation>
        <location evidence="1">Nucleus</location>
    </subcellularLocation>
</comment>
<dbReference type="AlphaFoldDB" id="A0A9J7MI21"/>
<keyword evidence="3" id="KW-0539">Nucleus</keyword>
<reference evidence="6" key="2">
    <citation type="submission" date="2025-08" db="UniProtKB">
        <authorList>
            <consortium name="RefSeq"/>
        </authorList>
    </citation>
    <scope>IDENTIFICATION</scope>
    <source>
        <strain evidence="6">S238N-H82</strain>
        <tissue evidence="6">Testes</tissue>
    </source>
</reference>
<feature type="region of interest" description="Disordered" evidence="4">
    <location>
        <begin position="138"/>
        <end position="231"/>
    </location>
</feature>
<feature type="compositionally biased region" description="Acidic residues" evidence="4">
    <location>
        <begin position="213"/>
        <end position="231"/>
    </location>
</feature>
<dbReference type="Proteomes" id="UP000001554">
    <property type="component" value="Chromosome 2"/>
</dbReference>
<feature type="region of interest" description="Disordered" evidence="4">
    <location>
        <begin position="1"/>
        <end position="46"/>
    </location>
</feature>
<reference evidence="5" key="1">
    <citation type="journal article" date="2020" name="Nat. Ecol. Evol.">
        <title>Deeply conserved synteny resolves early events in vertebrate evolution.</title>
        <authorList>
            <person name="Simakov O."/>
            <person name="Marletaz F."/>
            <person name="Yue J.X."/>
            <person name="O'Connell B."/>
            <person name="Jenkins J."/>
            <person name="Brandt A."/>
            <person name="Calef R."/>
            <person name="Tung C.H."/>
            <person name="Huang T.K."/>
            <person name="Schmutz J."/>
            <person name="Satoh N."/>
            <person name="Yu J.K."/>
            <person name="Putnam N.H."/>
            <person name="Green R.E."/>
            <person name="Rokhsar D.S."/>
        </authorList>
    </citation>
    <scope>NUCLEOTIDE SEQUENCE [LARGE SCALE GENOMIC DNA]</scope>
    <source>
        <strain evidence="5">S238N-H82</strain>
    </source>
</reference>
<evidence type="ECO:0000256" key="3">
    <source>
        <dbReference type="ARBA" id="ARBA00023242"/>
    </source>
</evidence>
<feature type="compositionally biased region" description="Basic residues" evidence="4">
    <location>
        <begin position="1"/>
        <end position="11"/>
    </location>
</feature>
<feature type="compositionally biased region" description="Acidic residues" evidence="4">
    <location>
        <begin position="162"/>
        <end position="177"/>
    </location>
</feature>
<protein>
    <submittedName>
        <fullName evidence="6">DNA-directed RNA polymerase III subunit RPC7-like isoform X2</fullName>
    </submittedName>
</protein>
<keyword evidence="5" id="KW-1185">Reference proteome</keyword>
<dbReference type="GeneID" id="118410246"/>
<dbReference type="InterPro" id="IPR024661">
    <property type="entry name" value="RNA_pol_III_Rpc31"/>
</dbReference>
<organism evidence="5 6">
    <name type="scientific">Branchiostoma floridae</name>
    <name type="common">Florida lancelet</name>
    <name type="synonym">Amphioxus</name>
    <dbReference type="NCBI Taxonomy" id="7739"/>
    <lineage>
        <taxon>Eukaryota</taxon>
        <taxon>Metazoa</taxon>
        <taxon>Chordata</taxon>
        <taxon>Cephalochordata</taxon>
        <taxon>Leptocardii</taxon>
        <taxon>Amphioxiformes</taxon>
        <taxon>Branchiostomatidae</taxon>
        <taxon>Branchiostoma</taxon>
    </lineage>
</organism>
<dbReference type="OMA" id="YIVSACQ"/>
<dbReference type="GO" id="GO:0006383">
    <property type="term" value="P:transcription by RNA polymerase III"/>
    <property type="evidence" value="ECO:0007669"/>
    <property type="project" value="InterPro"/>
</dbReference>
<proteinExistence type="inferred from homology"/>
<dbReference type="GO" id="GO:0005634">
    <property type="term" value="C:nucleus"/>
    <property type="evidence" value="ECO:0007669"/>
    <property type="project" value="UniProtKB-SubCell"/>
</dbReference>
<evidence type="ECO:0000313" key="6">
    <source>
        <dbReference type="RefSeq" id="XP_035667701.1"/>
    </source>
</evidence>
<evidence type="ECO:0000256" key="4">
    <source>
        <dbReference type="SAM" id="MobiDB-lite"/>
    </source>
</evidence>
<evidence type="ECO:0000313" key="5">
    <source>
        <dbReference type="Proteomes" id="UP000001554"/>
    </source>
</evidence>
<name>A0A9J7MI21_BRAFL</name>
<accession>A0A9J7MI21</accession>
<comment type="similarity">
    <text evidence="2">Belongs to the eukaryotic RPC7 RNA polymerase subunit family.</text>
</comment>
<gene>
    <name evidence="6" type="primary">LOC118410246</name>
</gene>
<sequence>MAGRGRGRGGHRGLSFDPGALGFGRGEGLPPPTLQPPPIYPPLEFKPVPLQEGEEANYLLALKQEFRGSMRESPYFIKPQSAKKDIERYSDKYQLNGQNKRQGLGWTPDWNTFPKELRIREKKPKRLKLSVKPSLSGTKLKVKGQKGDAKEAENKLKQILQAEEDGEDDDDEDDEEEEKKKKEAEGEEEEEEELYDEEDIEEGTDYALSYFDNGEDYLDADDDALEDGPVY</sequence>
<dbReference type="RefSeq" id="XP_035667701.1">
    <property type="nucleotide sequence ID" value="XM_035811808.1"/>
</dbReference>
<feature type="compositionally biased region" description="Basic and acidic residues" evidence="4">
    <location>
        <begin position="145"/>
        <end position="156"/>
    </location>
</feature>
<dbReference type="Pfam" id="PF11705">
    <property type="entry name" value="RNA_pol_3_Rpc31"/>
    <property type="match status" value="1"/>
</dbReference>
<feature type="compositionally biased region" description="Pro residues" evidence="4">
    <location>
        <begin position="29"/>
        <end position="41"/>
    </location>
</feature>
<feature type="compositionally biased region" description="Acidic residues" evidence="4">
    <location>
        <begin position="185"/>
        <end position="204"/>
    </location>
</feature>
<dbReference type="PANTHER" id="PTHR15367:SF2">
    <property type="entry name" value="DNA-DIRECTED RNA POLYMERASE III SUBUNIT"/>
    <property type="match status" value="1"/>
</dbReference>
<evidence type="ECO:0000256" key="1">
    <source>
        <dbReference type="ARBA" id="ARBA00004123"/>
    </source>
</evidence>
<evidence type="ECO:0000256" key="2">
    <source>
        <dbReference type="ARBA" id="ARBA00008352"/>
    </source>
</evidence>
<dbReference type="PANTHER" id="PTHR15367">
    <property type="entry name" value="DNA-DIRECTED RNA POLYMERASE III"/>
    <property type="match status" value="1"/>
</dbReference>